<sequence length="135" mass="15747">MTIVEEIEEPEVPKLEEIDPRIEDDMTELGPIEELEEIILNPEEPTKTVKLKRRPLDETRYAALMEEVDKTPCQEFYSRDVLSHLGGQPIFRSKTKWEVAHMHEFTDLNKACSKDCFLLPRIDQLVDAIAKHKLM</sequence>
<dbReference type="EnsemblPlants" id="evm.model.01.2632">
    <property type="protein sequence ID" value="cds.evm.model.01.2632"/>
    <property type="gene ID" value="evm.TU.01.2632"/>
</dbReference>
<name>A0A803NLZ0_CANSA</name>
<dbReference type="Gene3D" id="3.10.10.10">
    <property type="entry name" value="HIV Type 1 Reverse Transcriptase, subunit A, domain 1"/>
    <property type="match status" value="1"/>
</dbReference>
<dbReference type="EMBL" id="UZAU01000077">
    <property type="status" value="NOT_ANNOTATED_CDS"/>
    <property type="molecule type" value="Genomic_DNA"/>
</dbReference>
<reference evidence="1" key="2">
    <citation type="submission" date="2021-03" db="UniProtKB">
        <authorList>
            <consortium name="EnsemblPlants"/>
        </authorList>
    </citation>
    <scope>IDENTIFICATION</scope>
</reference>
<dbReference type="InterPro" id="IPR043502">
    <property type="entry name" value="DNA/RNA_pol_sf"/>
</dbReference>
<protein>
    <submittedName>
        <fullName evidence="1">Uncharacterized protein</fullName>
    </submittedName>
</protein>
<dbReference type="SUPFAM" id="SSF56672">
    <property type="entry name" value="DNA/RNA polymerases"/>
    <property type="match status" value="1"/>
</dbReference>
<dbReference type="Proteomes" id="UP000596661">
    <property type="component" value="Chromosome 1"/>
</dbReference>
<organism evidence="1 2">
    <name type="scientific">Cannabis sativa</name>
    <name type="common">Hemp</name>
    <name type="synonym">Marijuana</name>
    <dbReference type="NCBI Taxonomy" id="3483"/>
    <lineage>
        <taxon>Eukaryota</taxon>
        <taxon>Viridiplantae</taxon>
        <taxon>Streptophyta</taxon>
        <taxon>Embryophyta</taxon>
        <taxon>Tracheophyta</taxon>
        <taxon>Spermatophyta</taxon>
        <taxon>Magnoliopsida</taxon>
        <taxon>eudicotyledons</taxon>
        <taxon>Gunneridae</taxon>
        <taxon>Pentapetalae</taxon>
        <taxon>rosids</taxon>
        <taxon>fabids</taxon>
        <taxon>Rosales</taxon>
        <taxon>Cannabaceae</taxon>
        <taxon>Cannabis</taxon>
    </lineage>
</organism>
<keyword evidence="2" id="KW-1185">Reference proteome</keyword>
<evidence type="ECO:0000313" key="1">
    <source>
        <dbReference type="EnsemblPlants" id="cds.evm.model.01.2632"/>
    </source>
</evidence>
<proteinExistence type="predicted"/>
<dbReference type="Gramene" id="evm.model.01.2632">
    <property type="protein sequence ID" value="cds.evm.model.01.2632"/>
    <property type="gene ID" value="evm.TU.01.2632"/>
</dbReference>
<reference evidence="1" key="1">
    <citation type="submission" date="2018-11" db="EMBL/GenBank/DDBJ databases">
        <authorList>
            <person name="Grassa J C."/>
        </authorList>
    </citation>
    <scope>NUCLEOTIDE SEQUENCE [LARGE SCALE GENOMIC DNA]</scope>
</reference>
<evidence type="ECO:0000313" key="2">
    <source>
        <dbReference type="Proteomes" id="UP000596661"/>
    </source>
</evidence>
<accession>A0A803NLZ0</accession>
<dbReference type="AlphaFoldDB" id="A0A803NLZ0"/>